<dbReference type="PANTHER" id="PTHR37306:SF1">
    <property type="entry name" value="COLICIN V PRODUCTION PROTEIN"/>
    <property type="match status" value="1"/>
</dbReference>
<dbReference type="AlphaFoldDB" id="A0A7C6AGH0"/>
<feature type="transmembrane region" description="Helical" evidence="5">
    <location>
        <begin position="50"/>
        <end position="74"/>
    </location>
</feature>
<feature type="transmembrane region" description="Helical" evidence="5">
    <location>
        <begin position="6"/>
        <end position="29"/>
    </location>
</feature>
<keyword evidence="4 5" id="KW-0472">Membrane</keyword>
<dbReference type="InterPro" id="IPR003825">
    <property type="entry name" value="Colicin-V_CvpA"/>
</dbReference>
<proteinExistence type="predicted"/>
<evidence type="ECO:0000256" key="1">
    <source>
        <dbReference type="ARBA" id="ARBA00004141"/>
    </source>
</evidence>
<reference evidence="6" key="1">
    <citation type="journal article" date="2020" name="mSystems">
        <title>Genome- and Community-Level Interaction Insights into Carbon Utilization and Element Cycling Functions of Hydrothermarchaeota in Hydrothermal Sediment.</title>
        <authorList>
            <person name="Zhou Z."/>
            <person name="Liu Y."/>
            <person name="Xu W."/>
            <person name="Pan J."/>
            <person name="Luo Z.H."/>
            <person name="Li M."/>
        </authorList>
    </citation>
    <scope>NUCLEOTIDE SEQUENCE [LARGE SCALE GENOMIC DNA]</scope>
    <source>
        <strain evidence="6">SpSt-783</strain>
    </source>
</reference>
<sequence>MCWVDIVILIIIISLVIQGLVVGFVRSIFDIGGIVLGIFLAIEYAEKLNMAKYVAFLLIFLGTAIIASILGRIISKLIHLTPLGIMDRLMGGALGFIKGIFFCFVFIIILFLWDKGKAMEKCEIAPLILNSGISVCQLLPEKWYKWLKKTTKKQEKLRAQIYYEYHNLSL</sequence>
<accession>A0A7C6AGH0</accession>
<keyword evidence="2 5" id="KW-0812">Transmembrane</keyword>
<organism evidence="6">
    <name type="scientific">candidate division WOR-3 bacterium</name>
    <dbReference type="NCBI Taxonomy" id="2052148"/>
    <lineage>
        <taxon>Bacteria</taxon>
        <taxon>Bacteria division WOR-3</taxon>
    </lineage>
</organism>
<evidence type="ECO:0000256" key="3">
    <source>
        <dbReference type="ARBA" id="ARBA00022989"/>
    </source>
</evidence>
<dbReference type="PANTHER" id="PTHR37306">
    <property type="entry name" value="COLICIN V PRODUCTION PROTEIN"/>
    <property type="match status" value="1"/>
</dbReference>
<feature type="transmembrane region" description="Helical" evidence="5">
    <location>
        <begin position="94"/>
        <end position="113"/>
    </location>
</feature>
<evidence type="ECO:0000313" key="6">
    <source>
        <dbReference type="EMBL" id="HHS62550.1"/>
    </source>
</evidence>
<dbReference type="GO" id="GO:0009403">
    <property type="term" value="P:toxin biosynthetic process"/>
    <property type="evidence" value="ECO:0007669"/>
    <property type="project" value="InterPro"/>
</dbReference>
<dbReference type="Pfam" id="PF02674">
    <property type="entry name" value="Colicin_V"/>
    <property type="match status" value="1"/>
</dbReference>
<name>A0A7C6AGH0_UNCW3</name>
<comment type="subcellular location">
    <subcellularLocation>
        <location evidence="1">Membrane</location>
        <topology evidence="1">Multi-pass membrane protein</topology>
    </subcellularLocation>
</comment>
<evidence type="ECO:0000256" key="4">
    <source>
        <dbReference type="ARBA" id="ARBA00023136"/>
    </source>
</evidence>
<evidence type="ECO:0000256" key="2">
    <source>
        <dbReference type="ARBA" id="ARBA00022692"/>
    </source>
</evidence>
<dbReference type="GO" id="GO:0016020">
    <property type="term" value="C:membrane"/>
    <property type="evidence" value="ECO:0007669"/>
    <property type="project" value="UniProtKB-SubCell"/>
</dbReference>
<protein>
    <submittedName>
        <fullName evidence="6">CvpA family protein</fullName>
    </submittedName>
</protein>
<gene>
    <name evidence="6" type="ORF">ENV70_02890</name>
</gene>
<keyword evidence="3 5" id="KW-1133">Transmembrane helix</keyword>
<dbReference type="EMBL" id="DTHJ01000063">
    <property type="protein sequence ID" value="HHS62550.1"/>
    <property type="molecule type" value="Genomic_DNA"/>
</dbReference>
<comment type="caution">
    <text evidence="6">The sequence shown here is derived from an EMBL/GenBank/DDBJ whole genome shotgun (WGS) entry which is preliminary data.</text>
</comment>
<evidence type="ECO:0000256" key="5">
    <source>
        <dbReference type="SAM" id="Phobius"/>
    </source>
</evidence>